<dbReference type="RefSeq" id="WP_304377432.1">
    <property type="nucleotide sequence ID" value="NZ_JAUOZU010000012.1"/>
</dbReference>
<gene>
    <name evidence="5" type="ORF">Q4481_16135</name>
</gene>
<dbReference type="PANTHER" id="PTHR42756:SF1">
    <property type="entry name" value="TRANSCRIPTIONAL REPRESSOR OF EMRAB OPERON"/>
    <property type="match status" value="1"/>
</dbReference>
<reference evidence="5" key="2">
    <citation type="submission" date="2023-07" db="EMBL/GenBank/DDBJ databases">
        <authorList>
            <person name="Shen H."/>
        </authorList>
    </citation>
    <scope>NUCLEOTIDE SEQUENCE</scope>
    <source>
        <strain evidence="5">TNR-22</strain>
    </source>
</reference>
<feature type="domain" description="HTH marR-type" evidence="4">
    <location>
        <begin position="6"/>
        <end position="138"/>
    </location>
</feature>
<dbReference type="SUPFAM" id="SSF46785">
    <property type="entry name" value="Winged helix' DNA-binding domain"/>
    <property type="match status" value="1"/>
</dbReference>
<dbReference type="PROSITE" id="PS01117">
    <property type="entry name" value="HTH_MARR_1"/>
    <property type="match status" value="1"/>
</dbReference>
<dbReference type="InterPro" id="IPR000835">
    <property type="entry name" value="HTH_MarR-typ"/>
</dbReference>
<evidence type="ECO:0000313" key="6">
    <source>
        <dbReference type="Proteomes" id="UP001174932"/>
    </source>
</evidence>
<evidence type="ECO:0000313" key="5">
    <source>
        <dbReference type="EMBL" id="MDO6965496.1"/>
    </source>
</evidence>
<sequence length="143" mass="16402">MDQTNKDSALYLSGLLARSFSRAFSTEAARIGFSPGQYPVLMELWKQDGTSQRALLDRLDIEQATLANTLARMERDGLIVRQRHPKDRRSTLIYLTERGRAMEAEALLALETAEAQMFRGFRRFEKELLKEYMRWAIANGVEG</sequence>
<name>A0ABT8YPP4_9HYPH</name>
<dbReference type="PRINTS" id="PR00598">
    <property type="entry name" value="HTHMARR"/>
</dbReference>
<dbReference type="Pfam" id="PF01047">
    <property type="entry name" value="MarR"/>
    <property type="match status" value="1"/>
</dbReference>
<evidence type="ECO:0000259" key="4">
    <source>
        <dbReference type="PROSITE" id="PS50995"/>
    </source>
</evidence>
<protein>
    <submittedName>
        <fullName evidence="5">MarR family transcriptional regulator</fullName>
    </submittedName>
</protein>
<evidence type="ECO:0000256" key="2">
    <source>
        <dbReference type="ARBA" id="ARBA00023125"/>
    </source>
</evidence>
<dbReference type="InterPro" id="IPR023187">
    <property type="entry name" value="Tscrpt_reg_MarR-type_CS"/>
</dbReference>
<reference evidence="5" key="1">
    <citation type="journal article" date="2015" name="Int. J. Syst. Evol. Microbiol.">
        <title>Rhizobium alvei sp. nov., isolated from a freshwater river.</title>
        <authorList>
            <person name="Sheu S.Y."/>
            <person name="Huang H.W."/>
            <person name="Young C.C."/>
            <person name="Chen W.M."/>
        </authorList>
    </citation>
    <scope>NUCLEOTIDE SEQUENCE</scope>
    <source>
        <strain evidence="5">TNR-22</strain>
    </source>
</reference>
<keyword evidence="3" id="KW-0804">Transcription</keyword>
<dbReference type="PROSITE" id="PS50995">
    <property type="entry name" value="HTH_MARR_2"/>
    <property type="match status" value="1"/>
</dbReference>
<dbReference type="SMART" id="SM00347">
    <property type="entry name" value="HTH_MARR"/>
    <property type="match status" value="1"/>
</dbReference>
<dbReference type="InterPro" id="IPR036390">
    <property type="entry name" value="WH_DNA-bd_sf"/>
</dbReference>
<keyword evidence="1" id="KW-0805">Transcription regulation</keyword>
<dbReference type="EMBL" id="JAUOZU010000012">
    <property type="protein sequence ID" value="MDO6965496.1"/>
    <property type="molecule type" value="Genomic_DNA"/>
</dbReference>
<evidence type="ECO:0000256" key="1">
    <source>
        <dbReference type="ARBA" id="ARBA00023015"/>
    </source>
</evidence>
<accession>A0ABT8YPP4</accession>
<comment type="caution">
    <text evidence="5">The sequence shown here is derived from an EMBL/GenBank/DDBJ whole genome shotgun (WGS) entry which is preliminary data.</text>
</comment>
<evidence type="ECO:0000256" key="3">
    <source>
        <dbReference type="ARBA" id="ARBA00023163"/>
    </source>
</evidence>
<dbReference type="PANTHER" id="PTHR42756">
    <property type="entry name" value="TRANSCRIPTIONAL REGULATOR, MARR"/>
    <property type="match status" value="1"/>
</dbReference>
<dbReference type="Gene3D" id="1.10.10.10">
    <property type="entry name" value="Winged helix-like DNA-binding domain superfamily/Winged helix DNA-binding domain"/>
    <property type="match status" value="1"/>
</dbReference>
<proteinExistence type="predicted"/>
<dbReference type="InterPro" id="IPR036388">
    <property type="entry name" value="WH-like_DNA-bd_sf"/>
</dbReference>
<organism evidence="5 6">
    <name type="scientific">Rhizobium alvei</name>
    <dbReference type="NCBI Taxonomy" id="1132659"/>
    <lineage>
        <taxon>Bacteria</taxon>
        <taxon>Pseudomonadati</taxon>
        <taxon>Pseudomonadota</taxon>
        <taxon>Alphaproteobacteria</taxon>
        <taxon>Hyphomicrobiales</taxon>
        <taxon>Rhizobiaceae</taxon>
        <taxon>Rhizobium/Agrobacterium group</taxon>
        <taxon>Rhizobium</taxon>
    </lineage>
</organism>
<keyword evidence="6" id="KW-1185">Reference proteome</keyword>
<dbReference type="Proteomes" id="UP001174932">
    <property type="component" value="Unassembled WGS sequence"/>
</dbReference>
<keyword evidence="2" id="KW-0238">DNA-binding</keyword>